<dbReference type="GO" id="GO:0005886">
    <property type="term" value="C:plasma membrane"/>
    <property type="evidence" value="ECO:0007669"/>
    <property type="project" value="UniProtKB-SubCell"/>
</dbReference>
<proteinExistence type="inferred from homology"/>
<organism evidence="11 12">
    <name type="scientific">Pyrocoelia pectoralis</name>
    <dbReference type="NCBI Taxonomy" id="417401"/>
    <lineage>
        <taxon>Eukaryota</taxon>
        <taxon>Metazoa</taxon>
        <taxon>Ecdysozoa</taxon>
        <taxon>Arthropoda</taxon>
        <taxon>Hexapoda</taxon>
        <taxon>Insecta</taxon>
        <taxon>Pterygota</taxon>
        <taxon>Neoptera</taxon>
        <taxon>Endopterygota</taxon>
        <taxon>Coleoptera</taxon>
        <taxon>Polyphaga</taxon>
        <taxon>Elateriformia</taxon>
        <taxon>Elateroidea</taxon>
        <taxon>Lampyridae</taxon>
        <taxon>Lampyrinae</taxon>
        <taxon>Pyrocoelia</taxon>
    </lineage>
</organism>
<keyword evidence="7" id="KW-0675">Receptor</keyword>
<evidence type="ECO:0000256" key="5">
    <source>
        <dbReference type="ARBA" id="ARBA00022989"/>
    </source>
</evidence>
<keyword evidence="4 9" id="KW-0812">Transmembrane</keyword>
<comment type="similarity">
    <text evidence="2">Belongs to the glutamate-gated ion channel (TC 1.A.10.1) family.</text>
</comment>
<keyword evidence="3" id="KW-1003">Cell membrane</keyword>
<dbReference type="PANTHER" id="PTHR42643">
    <property type="entry name" value="IONOTROPIC RECEPTOR 20A-RELATED"/>
    <property type="match status" value="1"/>
</dbReference>
<evidence type="ECO:0000256" key="1">
    <source>
        <dbReference type="ARBA" id="ARBA00004651"/>
    </source>
</evidence>
<feature type="domain" description="Ionotropic glutamate receptor C-terminal" evidence="10">
    <location>
        <begin position="20"/>
        <end position="275"/>
    </location>
</feature>
<dbReference type="InterPro" id="IPR001320">
    <property type="entry name" value="Iontro_rcpt_C"/>
</dbReference>
<comment type="subcellular location">
    <subcellularLocation>
        <location evidence="1">Cell membrane</location>
        <topology evidence="1">Multi-pass membrane protein</topology>
    </subcellularLocation>
</comment>
<dbReference type="PANTHER" id="PTHR42643:SF30">
    <property type="entry name" value="IONOTROPIC RECEPTOR 40A-RELATED"/>
    <property type="match status" value="1"/>
</dbReference>
<evidence type="ECO:0000313" key="11">
    <source>
        <dbReference type="EMBL" id="KAK5641583.1"/>
    </source>
</evidence>
<dbReference type="SUPFAM" id="SSF53850">
    <property type="entry name" value="Periplasmic binding protein-like II"/>
    <property type="match status" value="1"/>
</dbReference>
<evidence type="ECO:0000313" key="12">
    <source>
        <dbReference type="Proteomes" id="UP001329430"/>
    </source>
</evidence>
<evidence type="ECO:0000256" key="8">
    <source>
        <dbReference type="ARBA" id="ARBA00023180"/>
    </source>
</evidence>
<comment type="caution">
    <text evidence="11">The sequence shown here is derived from an EMBL/GenBank/DDBJ whole genome shotgun (WGS) entry which is preliminary data.</text>
</comment>
<name>A0AAN7V9S3_9COLE</name>
<dbReference type="GO" id="GO:0050906">
    <property type="term" value="P:detection of stimulus involved in sensory perception"/>
    <property type="evidence" value="ECO:0007669"/>
    <property type="project" value="UniProtKB-ARBA"/>
</dbReference>
<feature type="transmembrane region" description="Helical" evidence="9">
    <location>
        <begin position="20"/>
        <end position="40"/>
    </location>
</feature>
<feature type="transmembrane region" description="Helical" evidence="9">
    <location>
        <begin position="75"/>
        <end position="95"/>
    </location>
</feature>
<keyword evidence="5 9" id="KW-1133">Transmembrane helix</keyword>
<sequence length="297" mass="34969">MVPAAKRQARWIGVIKIFQIHLWILILISFVLVTLVLCLFGFSFHDIRQYRSFMYCLTICFKTFFSQPIDTPRYGVLRLLIGFWIILGLIMTATFQGRLTPVLNFESFEKQIASMSDLRESKIAFGFYNETAALFSDRKMENRFLYDNYVKCPVDLSCLNRTAFQGDFAVIKPERYIQYFISKMYMGKDGRPLVYVFKDSVWKLMITMAFSKGFPILPEVNTILLRLQVHGFTDFYYKKASYLTTRAIQLARREEALIKVLQLDDIFWIFALLFFGLGFATFSFVIEFLIFKYFNRS</sequence>
<dbReference type="Pfam" id="PF00060">
    <property type="entry name" value="Lig_chan"/>
    <property type="match status" value="1"/>
</dbReference>
<feature type="transmembrane region" description="Helical" evidence="9">
    <location>
        <begin position="266"/>
        <end position="291"/>
    </location>
</feature>
<evidence type="ECO:0000256" key="2">
    <source>
        <dbReference type="ARBA" id="ARBA00008685"/>
    </source>
</evidence>
<reference evidence="11 12" key="1">
    <citation type="journal article" date="2024" name="Insects">
        <title>An Improved Chromosome-Level Genome Assembly of the Firefly Pyrocoelia pectoralis.</title>
        <authorList>
            <person name="Fu X."/>
            <person name="Meyer-Rochow V.B."/>
            <person name="Ballantyne L."/>
            <person name="Zhu X."/>
        </authorList>
    </citation>
    <scope>NUCLEOTIDE SEQUENCE [LARGE SCALE GENOMIC DNA]</scope>
    <source>
        <strain evidence="11">XCY_ONT2</strain>
    </source>
</reference>
<dbReference type="Proteomes" id="UP001329430">
    <property type="component" value="Chromosome 7"/>
</dbReference>
<keyword evidence="8" id="KW-0325">Glycoprotein</keyword>
<gene>
    <name evidence="11" type="ORF">RI129_010130</name>
</gene>
<keyword evidence="12" id="KW-1185">Reference proteome</keyword>
<evidence type="ECO:0000256" key="3">
    <source>
        <dbReference type="ARBA" id="ARBA00022475"/>
    </source>
</evidence>
<evidence type="ECO:0000256" key="9">
    <source>
        <dbReference type="SAM" id="Phobius"/>
    </source>
</evidence>
<dbReference type="Gene3D" id="1.10.287.70">
    <property type="match status" value="1"/>
</dbReference>
<dbReference type="EMBL" id="JAVRBK010000007">
    <property type="protein sequence ID" value="KAK5641583.1"/>
    <property type="molecule type" value="Genomic_DNA"/>
</dbReference>
<evidence type="ECO:0000256" key="7">
    <source>
        <dbReference type="ARBA" id="ARBA00023170"/>
    </source>
</evidence>
<evidence type="ECO:0000256" key="6">
    <source>
        <dbReference type="ARBA" id="ARBA00023136"/>
    </source>
</evidence>
<dbReference type="GO" id="GO:0015276">
    <property type="term" value="F:ligand-gated monoatomic ion channel activity"/>
    <property type="evidence" value="ECO:0007669"/>
    <property type="project" value="InterPro"/>
</dbReference>
<dbReference type="AlphaFoldDB" id="A0AAN7V9S3"/>
<keyword evidence="6 9" id="KW-0472">Membrane</keyword>
<evidence type="ECO:0000259" key="10">
    <source>
        <dbReference type="Pfam" id="PF00060"/>
    </source>
</evidence>
<protein>
    <recommendedName>
        <fullName evidence="10">Ionotropic glutamate receptor C-terminal domain-containing protein</fullName>
    </recommendedName>
</protein>
<dbReference type="InterPro" id="IPR052192">
    <property type="entry name" value="Insect_Ionotropic_Sensory_Rcpt"/>
</dbReference>
<evidence type="ECO:0000256" key="4">
    <source>
        <dbReference type="ARBA" id="ARBA00022692"/>
    </source>
</evidence>
<accession>A0AAN7V9S3</accession>